<name>A0A5N7AP09_9EURO</name>
<evidence type="ECO:0000313" key="2">
    <source>
        <dbReference type="EMBL" id="KAE8371026.1"/>
    </source>
</evidence>
<dbReference type="Proteomes" id="UP000326198">
    <property type="component" value="Unassembled WGS sequence"/>
</dbReference>
<feature type="region of interest" description="Disordered" evidence="1">
    <location>
        <begin position="71"/>
        <end position="95"/>
    </location>
</feature>
<reference evidence="2 3" key="1">
    <citation type="submission" date="2019-04" db="EMBL/GenBank/DDBJ databases">
        <title>Friends and foes A comparative genomics studyof 23 Aspergillus species from section Flavi.</title>
        <authorList>
            <consortium name="DOE Joint Genome Institute"/>
            <person name="Kjaerbolling I."/>
            <person name="Vesth T."/>
            <person name="Frisvad J.C."/>
            <person name="Nybo J.L."/>
            <person name="Theobald S."/>
            <person name="Kildgaard S."/>
            <person name="Isbrandt T."/>
            <person name="Kuo A."/>
            <person name="Sato A."/>
            <person name="Lyhne E.K."/>
            <person name="Kogle M.E."/>
            <person name="Wiebenga A."/>
            <person name="Kun R.S."/>
            <person name="Lubbers R.J."/>
            <person name="Makela M.R."/>
            <person name="Barry K."/>
            <person name="Chovatia M."/>
            <person name="Clum A."/>
            <person name="Daum C."/>
            <person name="Haridas S."/>
            <person name="He G."/>
            <person name="LaButti K."/>
            <person name="Lipzen A."/>
            <person name="Mondo S."/>
            <person name="Riley R."/>
            <person name="Salamov A."/>
            <person name="Simmons B.A."/>
            <person name="Magnuson J.K."/>
            <person name="Henrissat B."/>
            <person name="Mortensen U.H."/>
            <person name="Larsen T.O."/>
            <person name="Devries R.P."/>
            <person name="Grigoriev I.V."/>
            <person name="Machida M."/>
            <person name="Baker S.E."/>
            <person name="Andersen M.R."/>
        </authorList>
    </citation>
    <scope>NUCLEOTIDE SEQUENCE [LARGE SCALE GENOMIC DNA]</scope>
    <source>
        <strain evidence="2 3">IBT 29228</strain>
    </source>
</reference>
<evidence type="ECO:0000256" key="1">
    <source>
        <dbReference type="SAM" id="MobiDB-lite"/>
    </source>
</evidence>
<dbReference type="AlphaFoldDB" id="A0A5N7AP09"/>
<sequence length="95" mass="10407">MTESERNVFAATQGVAAAKSRDERGCGESMSRKRTSRKMPRCGGGSHSPIGGTVERTREYGTRWKIKGVSNRNIWPTGVPRESEPAKGGEKDAWP</sequence>
<keyword evidence="3" id="KW-1185">Reference proteome</keyword>
<dbReference type="EMBL" id="ML736512">
    <property type="protein sequence ID" value="KAE8371026.1"/>
    <property type="molecule type" value="Genomic_DNA"/>
</dbReference>
<protein>
    <submittedName>
        <fullName evidence="2">Uncharacterized protein</fullName>
    </submittedName>
</protein>
<accession>A0A5N7AP09</accession>
<feature type="region of interest" description="Disordered" evidence="1">
    <location>
        <begin position="1"/>
        <end position="59"/>
    </location>
</feature>
<feature type="compositionally biased region" description="Basic and acidic residues" evidence="1">
    <location>
        <begin position="81"/>
        <end position="95"/>
    </location>
</feature>
<proteinExistence type="predicted"/>
<gene>
    <name evidence="2" type="ORF">BDV26DRAFT_154370</name>
</gene>
<evidence type="ECO:0000313" key="3">
    <source>
        <dbReference type="Proteomes" id="UP000326198"/>
    </source>
</evidence>
<organism evidence="2 3">
    <name type="scientific">Aspergillus bertholletiae</name>
    <dbReference type="NCBI Taxonomy" id="1226010"/>
    <lineage>
        <taxon>Eukaryota</taxon>
        <taxon>Fungi</taxon>
        <taxon>Dikarya</taxon>
        <taxon>Ascomycota</taxon>
        <taxon>Pezizomycotina</taxon>
        <taxon>Eurotiomycetes</taxon>
        <taxon>Eurotiomycetidae</taxon>
        <taxon>Eurotiales</taxon>
        <taxon>Aspergillaceae</taxon>
        <taxon>Aspergillus</taxon>
        <taxon>Aspergillus subgen. Circumdati</taxon>
    </lineage>
</organism>